<keyword evidence="6" id="KW-1185">Reference proteome</keyword>
<dbReference type="PANTHER" id="PTHR30231:SF4">
    <property type="entry name" value="PROTEIN NEN2"/>
    <property type="match status" value="1"/>
</dbReference>
<keyword evidence="2" id="KW-0378">Hydrolase</keyword>
<feature type="domain" description="Exonuclease" evidence="4">
    <location>
        <begin position="50"/>
        <end position="223"/>
    </location>
</feature>
<dbReference type="Pfam" id="PF00929">
    <property type="entry name" value="RNase_T"/>
    <property type="match status" value="1"/>
</dbReference>
<dbReference type="RefSeq" id="WP_120356056.1">
    <property type="nucleotide sequence ID" value="NZ_RAQO01000009.1"/>
</dbReference>
<dbReference type="AlphaFoldDB" id="A0A420E765"/>
<dbReference type="SMART" id="SM00479">
    <property type="entry name" value="EXOIII"/>
    <property type="match status" value="1"/>
</dbReference>
<dbReference type="SUPFAM" id="SSF53098">
    <property type="entry name" value="Ribonuclease H-like"/>
    <property type="match status" value="1"/>
</dbReference>
<name>A0A420E765_9ALTE</name>
<dbReference type="GO" id="GO:0008408">
    <property type="term" value="F:3'-5' exonuclease activity"/>
    <property type="evidence" value="ECO:0007669"/>
    <property type="project" value="TreeGrafter"/>
</dbReference>
<comment type="caution">
    <text evidence="5">The sequence shown here is derived from an EMBL/GenBank/DDBJ whole genome shotgun (WGS) entry which is preliminary data.</text>
</comment>
<gene>
    <name evidence="5" type="ORF">DBZ36_16370</name>
</gene>
<dbReference type="CDD" id="cd06127">
    <property type="entry name" value="DEDDh"/>
    <property type="match status" value="1"/>
</dbReference>
<dbReference type="EMBL" id="RAQO01000009">
    <property type="protein sequence ID" value="RKF14245.1"/>
    <property type="molecule type" value="Genomic_DNA"/>
</dbReference>
<evidence type="ECO:0000256" key="1">
    <source>
        <dbReference type="ARBA" id="ARBA00022722"/>
    </source>
</evidence>
<accession>A0A420E765</accession>
<dbReference type="InterPro" id="IPR012337">
    <property type="entry name" value="RNaseH-like_sf"/>
</dbReference>
<dbReference type="OrthoDB" id="5497329at2"/>
<dbReference type="Gene3D" id="3.30.420.10">
    <property type="entry name" value="Ribonuclease H-like superfamily/Ribonuclease H"/>
    <property type="match status" value="1"/>
</dbReference>
<dbReference type="GO" id="GO:0003676">
    <property type="term" value="F:nucleic acid binding"/>
    <property type="evidence" value="ECO:0007669"/>
    <property type="project" value="InterPro"/>
</dbReference>
<dbReference type="InterPro" id="IPR013520">
    <property type="entry name" value="Ribonucl_H"/>
</dbReference>
<evidence type="ECO:0000313" key="6">
    <source>
        <dbReference type="Proteomes" id="UP000286482"/>
    </source>
</evidence>
<reference evidence="5 6" key="1">
    <citation type="submission" date="2018-09" db="EMBL/GenBank/DDBJ databases">
        <authorList>
            <person name="Wang Z."/>
        </authorList>
    </citation>
    <scope>NUCLEOTIDE SEQUENCE [LARGE SCALE GENOMIC DNA]</scope>
    <source>
        <strain evidence="5 6">ALS 81</strain>
    </source>
</reference>
<dbReference type="GO" id="GO:0006259">
    <property type="term" value="P:DNA metabolic process"/>
    <property type="evidence" value="ECO:0007669"/>
    <property type="project" value="UniProtKB-ARBA"/>
</dbReference>
<evidence type="ECO:0000259" key="4">
    <source>
        <dbReference type="SMART" id="SM00479"/>
    </source>
</evidence>
<keyword evidence="3 5" id="KW-0269">Exonuclease</keyword>
<proteinExistence type="predicted"/>
<evidence type="ECO:0000256" key="3">
    <source>
        <dbReference type="ARBA" id="ARBA00022839"/>
    </source>
</evidence>
<dbReference type="InterPro" id="IPR036397">
    <property type="entry name" value="RNaseH_sf"/>
</dbReference>
<dbReference type="PANTHER" id="PTHR30231">
    <property type="entry name" value="DNA POLYMERASE III SUBUNIT EPSILON"/>
    <property type="match status" value="1"/>
</dbReference>
<protein>
    <submittedName>
        <fullName evidence="5">3'-5' exonuclease</fullName>
    </submittedName>
</protein>
<organism evidence="5 6">
    <name type="scientific">Alginatibacterium sediminis</name>
    <dbReference type="NCBI Taxonomy" id="2164068"/>
    <lineage>
        <taxon>Bacteria</taxon>
        <taxon>Pseudomonadati</taxon>
        <taxon>Pseudomonadota</taxon>
        <taxon>Gammaproteobacteria</taxon>
        <taxon>Alteromonadales</taxon>
        <taxon>Alteromonadaceae</taxon>
        <taxon>Alginatibacterium</taxon>
    </lineage>
</organism>
<keyword evidence="1" id="KW-0540">Nuclease</keyword>
<evidence type="ECO:0000313" key="5">
    <source>
        <dbReference type="EMBL" id="RKF14245.1"/>
    </source>
</evidence>
<sequence>MLRLFRYFHPLNKQLRHQHALSAKSKLPDCLRAILTDPSLNLATVVNELPLLSIDFETTGLDAQIDQILSIGFVQLEKGRIRLDSAQHMFIKGQVALKPETAVINHIVPEMLDSGIALDEAMDKLFEAMRGKIVLAHGSQIEQAFIERYIHQRYLIEDFPIVWLDTLKLEKSFYGQQEQAETDYRLAMIRQRYGLPDYPGHGALIDALATAELFAVMQKRLVKSRGATLGELYRR</sequence>
<evidence type="ECO:0000256" key="2">
    <source>
        <dbReference type="ARBA" id="ARBA00022801"/>
    </source>
</evidence>
<dbReference type="GO" id="GO:0005829">
    <property type="term" value="C:cytosol"/>
    <property type="evidence" value="ECO:0007669"/>
    <property type="project" value="TreeGrafter"/>
</dbReference>
<dbReference type="Proteomes" id="UP000286482">
    <property type="component" value="Unassembled WGS sequence"/>
</dbReference>